<comment type="caution">
    <text evidence="6">The sequence shown here is derived from an EMBL/GenBank/DDBJ whole genome shotgun (WGS) entry which is preliminary data.</text>
</comment>
<evidence type="ECO:0000256" key="5">
    <source>
        <dbReference type="SAM" id="Phobius"/>
    </source>
</evidence>
<dbReference type="EMBL" id="BQKI01000076">
    <property type="protein sequence ID" value="GJN22634.1"/>
    <property type="molecule type" value="Genomic_DNA"/>
</dbReference>
<dbReference type="PROSITE" id="PS51375">
    <property type="entry name" value="PPR"/>
    <property type="match status" value="2"/>
</dbReference>
<dbReference type="InterPro" id="IPR011990">
    <property type="entry name" value="TPR-like_helical_dom_sf"/>
</dbReference>
<evidence type="ECO:0000256" key="3">
    <source>
        <dbReference type="PROSITE-ProRule" id="PRU00708"/>
    </source>
</evidence>
<keyword evidence="2" id="KW-0809">Transit peptide</keyword>
<protein>
    <recommendedName>
        <fullName evidence="8">Pentatricopeptide repeat-containing protein</fullName>
    </recommendedName>
</protein>
<keyword evidence="5" id="KW-0812">Transmembrane</keyword>
<dbReference type="NCBIfam" id="TIGR00756">
    <property type="entry name" value="PPR"/>
    <property type="match status" value="1"/>
</dbReference>
<feature type="region of interest" description="Disordered" evidence="4">
    <location>
        <begin position="582"/>
        <end position="601"/>
    </location>
</feature>
<reference evidence="6" key="2">
    <citation type="submission" date="2021-12" db="EMBL/GenBank/DDBJ databases">
        <title>Resequencing data analysis of finger millet.</title>
        <authorList>
            <person name="Hatakeyama M."/>
            <person name="Aluri S."/>
            <person name="Balachadran M.T."/>
            <person name="Sivarajan S.R."/>
            <person name="Poveda L."/>
            <person name="Shimizu-Inatsugi R."/>
            <person name="Schlapbach R."/>
            <person name="Sreeman S.M."/>
            <person name="Shimizu K.K."/>
        </authorList>
    </citation>
    <scope>NUCLEOTIDE SEQUENCE</scope>
</reference>
<dbReference type="AlphaFoldDB" id="A0AAV5EH03"/>
<feature type="compositionally biased region" description="Basic and acidic residues" evidence="4">
    <location>
        <begin position="588"/>
        <end position="598"/>
    </location>
</feature>
<reference evidence="6" key="1">
    <citation type="journal article" date="2018" name="DNA Res.">
        <title>Multiple hybrid de novo genome assembly of finger millet, an orphan allotetraploid crop.</title>
        <authorList>
            <person name="Hatakeyama M."/>
            <person name="Aluri S."/>
            <person name="Balachadran M.T."/>
            <person name="Sivarajan S.R."/>
            <person name="Patrignani A."/>
            <person name="Gruter S."/>
            <person name="Poveda L."/>
            <person name="Shimizu-Inatsugi R."/>
            <person name="Baeten J."/>
            <person name="Francoijs K.J."/>
            <person name="Nataraja K.N."/>
            <person name="Reddy Y.A.N."/>
            <person name="Phadnis S."/>
            <person name="Ravikumar R.L."/>
            <person name="Schlapbach R."/>
            <person name="Sreeman S.M."/>
            <person name="Shimizu K.K."/>
        </authorList>
    </citation>
    <scope>NUCLEOTIDE SEQUENCE</scope>
</reference>
<feature type="repeat" description="PPR" evidence="3">
    <location>
        <begin position="248"/>
        <end position="278"/>
    </location>
</feature>
<proteinExistence type="predicted"/>
<feature type="transmembrane region" description="Helical" evidence="5">
    <location>
        <begin position="529"/>
        <end position="555"/>
    </location>
</feature>
<dbReference type="GO" id="GO:0009451">
    <property type="term" value="P:RNA modification"/>
    <property type="evidence" value="ECO:0007669"/>
    <property type="project" value="InterPro"/>
</dbReference>
<feature type="repeat" description="PPR" evidence="3">
    <location>
        <begin position="146"/>
        <end position="181"/>
    </location>
</feature>
<dbReference type="Gene3D" id="1.25.40.10">
    <property type="entry name" value="Tetratricopeptide repeat domain"/>
    <property type="match status" value="2"/>
</dbReference>
<keyword evidence="5" id="KW-1133">Transmembrane helix</keyword>
<evidence type="ECO:0000313" key="7">
    <source>
        <dbReference type="Proteomes" id="UP001054889"/>
    </source>
</evidence>
<gene>
    <name evidence="6" type="primary">gb10219</name>
    <name evidence="6" type="ORF">PR202_gb10219</name>
</gene>
<evidence type="ECO:0000313" key="6">
    <source>
        <dbReference type="EMBL" id="GJN22634.1"/>
    </source>
</evidence>
<keyword evidence="5" id="KW-0472">Membrane</keyword>
<dbReference type="PANTHER" id="PTHR47926:SF426">
    <property type="entry name" value="TETRATRICOPEPTIDE-LIKE HELICAL DOMAIN SUPERFAMILY, DYW DOMAIN-CONTAINING PROTEIN"/>
    <property type="match status" value="1"/>
</dbReference>
<dbReference type="Pfam" id="PF20431">
    <property type="entry name" value="E_motif"/>
    <property type="match status" value="1"/>
</dbReference>
<sequence length="645" mass="70588">MPSRHHRLASLTRQLTSHVNAGRHRDALVLFSRMLTAPDLPPLTDPSFAHAFPLGLKSATALRVRSAAASFHALTAKCGLLSSPFLSSALIASYGALRAPALARRLFDELPARNAVVWSAMISVHVRAGDITEAARALDLMDVTPTASCFNVVISAVAESGKQPARAIEVYRHMQRVGVAPSFITLLAIIPSFTAMGALSSIKEVHGFAIRNGMSARSHIGSSLIEAYGRCGSVACAQRVFDQVQDRDLVVWSSLVSAYAFHGHAEVAMLLFRHMEEQDDVRPDGIMFLSLLAACAHSGRADDALQYFDVLTKRYGVAACGDHYSCLVDVLGRAGRLHQAYELIRTMPFKVTAKAWGALLASCRKYGEVGLAEIAGRALFDIEPENAGNFVSLANIYSGMGMHEKAEQVRMEMEHRGVQRLPGSSWMIHRKSRFSLTLSKRQLLELGMELAASEVVRSASSTTTSRIKWITALASTTDGSAYLTVQVSPLLIILCRIGRSQLMHMNRLEDLTPSPSMTMPIEHSSRPTLGFSLGTALLLIVIFSLSGIFSCCYHWDKLRSLLRSQHPDMLQEGQHSVISISSSPVKTTSDHKREKTGKECGLPVIMPGDKVPKFFARPCPYEMCLPEAEMNDVELQAKFSASWDH</sequence>
<evidence type="ECO:0000256" key="1">
    <source>
        <dbReference type="ARBA" id="ARBA00022737"/>
    </source>
</evidence>
<dbReference type="InterPro" id="IPR046960">
    <property type="entry name" value="PPR_At4g14850-like_plant"/>
</dbReference>
<dbReference type="FunFam" id="1.25.40.10:FF:000031">
    <property type="entry name" value="Pentatricopeptide repeat-containing protein mitochondrial"/>
    <property type="match status" value="1"/>
</dbReference>
<accession>A0AAV5EH03</accession>
<keyword evidence="7" id="KW-1185">Reference proteome</keyword>
<dbReference type="FunFam" id="1.25.40.10:FF:000636">
    <property type="entry name" value="Pentatricopeptide repeat-containing protein"/>
    <property type="match status" value="1"/>
</dbReference>
<dbReference type="Pfam" id="PF01535">
    <property type="entry name" value="PPR"/>
    <property type="match status" value="5"/>
</dbReference>
<organism evidence="6 7">
    <name type="scientific">Eleusine coracana subsp. coracana</name>
    <dbReference type="NCBI Taxonomy" id="191504"/>
    <lineage>
        <taxon>Eukaryota</taxon>
        <taxon>Viridiplantae</taxon>
        <taxon>Streptophyta</taxon>
        <taxon>Embryophyta</taxon>
        <taxon>Tracheophyta</taxon>
        <taxon>Spermatophyta</taxon>
        <taxon>Magnoliopsida</taxon>
        <taxon>Liliopsida</taxon>
        <taxon>Poales</taxon>
        <taxon>Poaceae</taxon>
        <taxon>PACMAD clade</taxon>
        <taxon>Chloridoideae</taxon>
        <taxon>Cynodonteae</taxon>
        <taxon>Eleusininae</taxon>
        <taxon>Eleusine</taxon>
    </lineage>
</organism>
<dbReference type="InterPro" id="IPR046848">
    <property type="entry name" value="E_motif"/>
</dbReference>
<dbReference type="InterPro" id="IPR002885">
    <property type="entry name" value="PPR_rpt"/>
</dbReference>
<dbReference type="Proteomes" id="UP001054889">
    <property type="component" value="Unassembled WGS sequence"/>
</dbReference>
<evidence type="ECO:0000256" key="4">
    <source>
        <dbReference type="SAM" id="MobiDB-lite"/>
    </source>
</evidence>
<keyword evidence="1" id="KW-0677">Repeat</keyword>
<dbReference type="GO" id="GO:0003723">
    <property type="term" value="F:RNA binding"/>
    <property type="evidence" value="ECO:0007669"/>
    <property type="project" value="InterPro"/>
</dbReference>
<evidence type="ECO:0008006" key="8">
    <source>
        <dbReference type="Google" id="ProtNLM"/>
    </source>
</evidence>
<dbReference type="PANTHER" id="PTHR47926">
    <property type="entry name" value="PENTATRICOPEPTIDE REPEAT-CONTAINING PROTEIN"/>
    <property type="match status" value="1"/>
</dbReference>
<name>A0AAV5EH03_ELECO</name>
<evidence type="ECO:0000256" key="2">
    <source>
        <dbReference type="ARBA" id="ARBA00022946"/>
    </source>
</evidence>